<evidence type="ECO:0000313" key="2">
    <source>
        <dbReference type="EMBL" id="KAK8953487.1"/>
    </source>
</evidence>
<protein>
    <submittedName>
        <fullName evidence="2">Uncharacterized protein</fullName>
    </submittedName>
</protein>
<feature type="compositionally biased region" description="Polar residues" evidence="1">
    <location>
        <begin position="34"/>
        <end position="52"/>
    </location>
</feature>
<gene>
    <name evidence="2" type="ORF">KSP40_PGU002623</name>
</gene>
<dbReference type="Proteomes" id="UP001412067">
    <property type="component" value="Unassembled WGS sequence"/>
</dbReference>
<dbReference type="EMBL" id="JBBWWR010000014">
    <property type="protein sequence ID" value="KAK8953487.1"/>
    <property type="molecule type" value="Genomic_DNA"/>
</dbReference>
<organism evidence="2 3">
    <name type="scientific">Platanthera guangdongensis</name>
    <dbReference type="NCBI Taxonomy" id="2320717"/>
    <lineage>
        <taxon>Eukaryota</taxon>
        <taxon>Viridiplantae</taxon>
        <taxon>Streptophyta</taxon>
        <taxon>Embryophyta</taxon>
        <taxon>Tracheophyta</taxon>
        <taxon>Spermatophyta</taxon>
        <taxon>Magnoliopsida</taxon>
        <taxon>Liliopsida</taxon>
        <taxon>Asparagales</taxon>
        <taxon>Orchidaceae</taxon>
        <taxon>Orchidoideae</taxon>
        <taxon>Orchideae</taxon>
        <taxon>Orchidinae</taxon>
        <taxon>Platanthera</taxon>
    </lineage>
</organism>
<proteinExistence type="predicted"/>
<accession>A0ABR2LXB1</accession>
<feature type="region of interest" description="Disordered" evidence="1">
    <location>
        <begin position="1"/>
        <end position="62"/>
    </location>
</feature>
<reference evidence="2 3" key="1">
    <citation type="journal article" date="2022" name="Nat. Plants">
        <title>Genomes of leafy and leafless Platanthera orchids illuminate the evolution of mycoheterotrophy.</title>
        <authorList>
            <person name="Li M.H."/>
            <person name="Liu K.W."/>
            <person name="Li Z."/>
            <person name="Lu H.C."/>
            <person name="Ye Q.L."/>
            <person name="Zhang D."/>
            <person name="Wang J.Y."/>
            <person name="Li Y.F."/>
            <person name="Zhong Z.M."/>
            <person name="Liu X."/>
            <person name="Yu X."/>
            <person name="Liu D.K."/>
            <person name="Tu X.D."/>
            <person name="Liu B."/>
            <person name="Hao Y."/>
            <person name="Liao X.Y."/>
            <person name="Jiang Y.T."/>
            <person name="Sun W.H."/>
            <person name="Chen J."/>
            <person name="Chen Y.Q."/>
            <person name="Ai Y."/>
            <person name="Zhai J.W."/>
            <person name="Wu S.S."/>
            <person name="Zhou Z."/>
            <person name="Hsiao Y.Y."/>
            <person name="Wu W.L."/>
            <person name="Chen Y.Y."/>
            <person name="Lin Y.F."/>
            <person name="Hsu J.L."/>
            <person name="Li C.Y."/>
            <person name="Wang Z.W."/>
            <person name="Zhao X."/>
            <person name="Zhong W.Y."/>
            <person name="Ma X.K."/>
            <person name="Ma L."/>
            <person name="Huang J."/>
            <person name="Chen G.Z."/>
            <person name="Huang M.Z."/>
            <person name="Huang L."/>
            <person name="Peng D.H."/>
            <person name="Luo Y.B."/>
            <person name="Zou S.Q."/>
            <person name="Chen S.P."/>
            <person name="Lan S."/>
            <person name="Tsai W.C."/>
            <person name="Van de Peer Y."/>
            <person name="Liu Z.J."/>
        </authorList>
    </citation>
    <scope>NUCLEOTIDE SEQUENCE [LARGE SCALE GENOMIC DNA]</scope>
    <source>
        <strain evidence="2">Lor288</strain>
    </source>
</reference>
<feature type="compositionally biased region" description="Low complexity" evidence="1">
    <location>
        <begin position="13"/>
        <end position="33"/>
    </location>
</feature>
<evidence type="ECO:0000313" key="3">
    <source>
        <dbReference type="Proteomes" id="UP001412067"/>
    </source>
</evidence>
<evidence type="ECO:0000256" key="1">
    <source>
        <dbReference type="SAM" id="MobiDB-lite"/>
    </source>
</evidence>
<keyword evidence="3" id="KW-1185">Reference proteome</keyword>
<comment type="caution">
    <text evidence="2">The sequence shown here is derived from an EMBL/GenBank/DDBJ whole genome shotgun (WGS) entry which is preliminary data.</text>
</comment>
<name>A0ABR2LXB1_9ASPA</name>
<sequence length="147" mass="17004">MDRFQPLLHPERSSVSLSPRSSSADPLAPPLCSGSFSGSPTLATLPNYQSPMRDSVTPPERLQEAGSIHMDFPYRFQRTDQWRPVYSWLESLENNTIVNSKEITDWLSSNTDFRDRLLARHSRYHLMHYIQKLHLKLLKKKGKLPKV</sequence>